<dbReference type="AlphaFoldDB" id="A0AAJ6VKU3"/>
<proteinExistence type="predicted"/>
<dbReference type="RefSeq" id="XP_011494430.1">
    <property type="nucleotide sequence ID" value="XM_011496128.1"/>
</dbReference>
<evidence type="ECO:0000313" key="2">
    <source>
        <dbReference type="Proteomes" id="UP000695007"/>
    </source>
</evidence>
<dbReference type="GeneID" id="105359515"/>
<keyword evidence="2" id="KW-1185">Reference proteome</keyword>
<protein>
    <submittedName>
        <fullName evidence="3">Uncharacterized protein LOC105359515</fullName>
    </submittedName>
</protein>
<dbReference type="Proteomes" id="UP000695007">
    <property type="component" value="Unplaced"/>
</dbReference>
<name>A0AAJ6VKU3_9HYME</name>
<evidence type="ECO:0000313" key="3">
    <source>
        <dbReference type="RefSeq" id="XP_011494430.1"/>
    </source>
</evidence>
<gene>
    <name evidence="3" type="primary">LOC105359515</name>
</gene>
<feature type="region of interest" description="Disordered" evidence="1">
    <location>
        <begin position="144"/>
        <end position="172"/>
    </location>
</feature>
<sequence>MSKVAGPGLQSRIRRISAGCLSDKENSPLGVTRLRRLLKRKVKKAQNTTDSKIKNKTKVPKTDVWVNLKDGTKIKLCSTCATKKKNTSSEAQKTKDRIKLSNKSRDNVKDNNIKRTLRTPKIQTISSDSKLLSDNNNKSVVVKKESASKATKPKVTKKTRKDFPKTEIPVMNEAKQREKEVVDQNSIKQGKFGCINFSLIML</sequence>
<organism evidence="2 3">
    <name type="scientific">Ceratosolen solmsi marchali</name>
    <dbReference type="NCBI Taxonomy" id="326594"/>
    <lineage>
        <taxon>Eukaryota</taxon>
        <taxon>Metazoa</taxon>
        <taxon>Ecdysozoa</taxon>
        <taxon>Arthropoda</taxon>
        <taxon>Hexapoda</taxon>
        <taxon>Insecta</taxon>
        <taxon>Pterygota</taxon>
        <taxon>Neoptera</taxon>
        <taxon>Endopterygota</taxon>
        <taxon>Hymenoptera</taxon>
        <taxon>Apocrita</taxon>
        <taxon>Proctotrupomorpha</taxon>
        <taxon>Chalcidoidea</taxon>
        <taxon>Agaonidae</taxon>
        <taxon>Agaoninae</taxon>
        <taxon>Ceratosolen</taxon>
    </lineage>
</organism>
<feature type="compositionally biased region" description="Basic and acidic residues" evidence="1">
    <location>
        <begin position="92"/>
        <end position="111"/>
    </location>
</feature>
<feature type="compositionally biased region" description="Basic residues" evidence="1">
    <location>
        <begin position="151"/>
        <end position="160"/>
    </location>
</feature>
<evidence type="ECO:0000256" key="1">
    <source>
        <dbReference type="SAM" id="MobiDB-lite"/>
    </source>
</evidence>
<dbReference type="KEGG" id="csol:105359515"/>
<reference evidence="3" key="1">
    <citation type="submission" date="2025-08" db="UniProtKB">
        <authorList>
            <consortium name="RefSeq"/>
        </authorList>
    </citation>
    <scope>IDENTIFICATION</scope>
</reference>
<accession>A0AAJ6VKU3</accession>
<feature type="region of interest" description="Disordered" evidence="1">
    <location>
        <begin position="82"/>
        <end position="111"/>
    </location>
</feature>